<dbReference type="Pfam" id="PF00487">
    <property type="entry name" value="FA_desaturase"/>
    <property type="match status" value="1"/>
</dbReference>
<proteinExistence type="predicted"/>
<feature type="transmembrane region" description="Helical" evidence="1">
    <location>
        <begin position="222"/>
        <end position="241"/>
    </location>
</feature>
<evidence type="ECO:0000313" key="3">
    <source>
        <dbReference type="EMBL" id="CAL5219199.1"/>
    </source>
</evidence>
<comment type="caution">
    <text evidence="3">The sequence shown here is derived from an EMBL/GenBank/DDBJ whole genome shotgun (WGS) entry which is preliminary data.</text>
</comment>
<organism evidence="3 4">
    <name type="scientific">Coccomyxa viridis</name>
    <dbReference type="NCBI Taxonomy" id="1274662"/>
    <lineage>
        <taxon>Eukaryota</taxon>
        <taxon>Viridiplantae</taxon>
        <taxon>Chlorophyta</taxon>
        <taxon>core chlorophytes</taxon>
        <taxon>Trebouxiophyceae</taxon>
        <taxon>Trebouxiophyceae incertae sedis</taxon>
        <taxon>Coccomyxaceae</taxon>
        <taxon>Coccomyxa</taxon>
    </lineage>
</organism>
<name>A0ABP1FKX0_9CHLO</name>
<feature type="transmembrane region" description="Helical" evidence="1">
    <location>
        <begin position="79"/>
        <end position="103"/>
    </location>
</feature>
<feature type="transmembrane region" description="Helical" evidence="1">
    <location>
        <begin position="115"/>
        <end position="135"/>
    </location>
</feature>
<dbReference type="Proteomes" id="UP001497392">
    <property type="component" value="Unassembled WGS sequence"/>
</dbReference>
<protein>
    <submittedName>
        <fullName evidence="3">G989 protein</fullName>
    </submittedName>
</protein>
<feature type="transmembrane region" description="Helical" evidence="1">
    <location>
        <begin position="53"/>
        <end position="73"/>
    </location>
</feature>
<dbReference type="PANTHER" id="PTHR36459">
    <property type="entry name" value="ORF"/>
    <property type="match status" value="1"/>
</dbReference>
<dbReference type="EMBL" id="CAXHTA020000002">
    <property type="protein sequence ID" value="CAL5219199.1"/>
    <property type="molecule type" value="Genomic_DNA"/>
</dbReference>
<feature type="transmembrane region" description="Helical" evidence="1">
    <location>
        <begin position="195"/>
        <end position="216"/>
    </location>
</feature>
<feature type="transmembrane region" description="Helical" evidence="1">
    <location>
        <begin position="169"/>
        <end position="188"/>
    </location>
</feature>
<sequence>MCNAAHVAGAITAKNAASADVAAPRKEYLFPLPRWSSKIVLSNLRDARDIHVVTLYFNIIFTALPAVTLLYTAPACHAFGAFYLVSLYALLLARFLVALLHVTEHRPHFRQGNKVFHLVTVMLLAPLFGIPSGMYPLHHRVMHHVEGNGQGHDLSSTEQYQRDSVLHFLWYWVRHASAAWLELLFYALRKGRLGLMARSAVAEAVYFIVVCLLWRWKPVQTLWAFILPYIITSAALMFGNWSQHMFVNPKAPGSAYGMTYNCIACGDNAITFNDGYHIQHHLNSRTHWSELPLRFMESLEEHVAQAGLAFKGLSVFEVGLAVFMGRMDLLVDHLLICGGELGQMSKFELKEMLRERLKPILRTS</sequence>
<keyword evidence="1" id="KW-0812">Transmembrane</keyword>
<evidence type="ECO:0000259" key="2">
    <source>
        <dbReference type="Pfam" id="PF00487"/>
    </source>
</evidence>
<dbReference type="PANTHER" id="PTHR36459:SF1">
    <property type="entry name" value="FATTY ACID DESATURASE DOMAIN-CONTAINING PROTEIN-RELATED"/>
    <property type="match status" value="1"/>
</dbReference>
<accession>A0ABP1FKX0</accession>
<keyword evidence="1" id="KW-1133">Transmembrane helix</keyword>
<reference evidence="3 4" key="1">
    <citation type="submission" date="2024-06" db="EMBL/GenBank/DDBJ databases">
        <authorList>
            <person name="Kraege A."/>
            <person name="Thomma B."/>
        </authorList>
    </citation>
    <scope>NUCLEOTIDE SEQUENCE [LARGE SCALE GENOMIC DNA]</scope>
</reference>
<keyword evidence="1" id="KW-0472">Membrane</keyword>
<feature type="domain" description="Fatty acid desaturase" evidence="2">
    <location>
        <begin position="86"/>
        <end position="295"/>
    </location>
</feature>
<evidence type="ECO:0000313" key="4">
    <source>
        <dbReference type="Proteomes" id="UP001497392"/>
    </source>
</evidence>
<dbReference type="InterPro" id="IPR005804">
    <property type="entry name" value="FA_desaturase_dom"/>
</dbReference>
<gene>
    <name evidence="3" type="primary">g989</name>
    <name evidence="3" type="ORF">VP750_LOCUS858</name>
</gene>
<evidence type="ECO:0000256" key="1">
    <source>
        <dbReference type="SAM" id="Phobius"/>
    </source>
</evidence>
<keyword evidence="4" id="KW-1185">Reference proteome</keyword>